<dbReference type="Proteomes" id="UP000008810">
    <property type="component" value="Chromosome 4"/>
</dbReference>
<dbReference type="InterPro" id="IPR038005">
    <property type="entry name" value="RX-like_CC"/>
</dbReference>
<dbReference type="AlphaFoldDB" id="A0A0Q3ELJ2"/>
<evidence type="ECO:0000313" key="9">
    <source>
        <dbReference type="Proteomes" id="UP000008810"/>
    </source>
</evidence>
<dbReference type="OrthoDB" id="682754at2759"/>
<dbReference type="Gene3D" id="1.20.5.4130">
    <property type="match status" value="1"/>
</dbReference>
<reference evidence="7" key="2">
    <citation type="submission" date="2017-06" db="EMBL/GenBank/DDBJ databases">
        <title>WGS assembly of Brachypodium distachyon.</title>
        <authorList>
            <consortium name="The International Brachypodium Initiative"/>
            <person name="Lucas S."/>
            <person name="Harmon-Smith M."/>
            <person name="Lail K."/>
            <person name="Tice H."/>
            <person name="Grimwood J."/>
            <person name="Bruce D."/>
            <person name="Barry K."/>
            <person name="Shu S."/>
            <person name="Lindquist E."/>
            <person name="Wang M."/>
            <person name="Pitluck S."/>
            <person name="Vogel J.P."/>
            <person name="Garvin D.F."/>
            <person name="Mockler T.C."/>
            <person name="Schmutz J."/>
            <person name="Rokhsar D."/>
            <person name="Bevan M.W."/>
        </authorList>
    </citation>
    <scope>NUCLEOTIDE SEQUENCE</scope>
    <source>
        <strain evidence="7">Bd21</strain>
    </source>
</reference>
<evidence type="ECO:0000256" key="3">
    <source>
        <dbReference type="ARBA" id="ARBA00022737"/>
    </source>
</evidence>
<keyword evidence="9" id="KW-1185">Reference proteome</keyword>
<dbReference type="PANTHER" id="PTHR19338">
    <property type="entry name" value="TRANSLOCASE OF INNER MITOCHONDRIAL MEMBRANE 13 HOMOLOG"/>
    <property type="match status" value="1"/>
</dbReference>
<reference evidence="8" key="3">
    <citation type="submission" date="2018-08" db="UniProtKB">
        <authorList>
            <consortium name="EnsemblPlants"/>
        </authorList>
    </citation>
    <scope>IDENTIFICATION</scope>
    <source>
        <strain evidence="8">cv. Bd21</strain>
    </source>
</reference>
<keyword evidence="2" id="KW-0433">Leucine-rich repeat</keyword>
<protein>
    <recommendedName>
        <fullName evidence="6">Disease resistance N-terminal domain-containing protein</fullName>
    </recommendedName>
</protein>
<feature type="domain" description="Disease resistance N-terminal" evidence="6">
    <location>
        <begin position="8"/>
        <end position="92"/>
    </location>
</feature>
<dbReference type="GeneID" id="112268953"/>
<evidence type="ECO:0000313" key="7">
    <source>
        <dbReference type="EMBL" id="KQJ87220.1"/>
    </source>
</evidence>
<keyword evidence="3" id="KW-0677">Repeat</keyword>
<dbReference type="RefSeq" id="XP_024311102.1">
    <property type="nucleotide sequence ID" value="XM_024455334.1"/>
</dbReference>
<comment type="similarity">
    <text evidence="1">Belongs to the disease resistance NB-LRR family.</text>
</comment>
<reference evidence="7 8" key="1">
    <citation type="journal article" date="2010" name="Nature">
        <title>Genome sequencing and analysis of the model grass Brachypodium distachyon.</title>
        <authorList>
            <consortium name="International Brachypodium Initiative"/>
        </authorList>
    </citation>
    <scope>NUCLEOTIDE SEQUENCE [LARGE SCALE GENOMIC DNA]</scope>
    <source>
        <strain evidence="7">Bd21</strain>
        <strain evidence="8">cv. Bd21</strain>
    </source>
</reference>
<accession>A0A0Q3ELJ2</accession>
<evidence type="ECO:0000259" key="6">
    <source>
        <dbReference type="Pfam" id="PF18052"/>
    </source>
</evidence>
<dbReference type="RefSeq" id="XP_024311104.1">
    <property type="nucleotide sequence ID" value="XM_024455336.1"/>
</dbReference>
<sequence length="184" mass="20968">MDAVVEGAMGFLIGKLGDLLTGEYKLLKEEKDDIKFLKAELDSIHVLLKKMADAEEPDEQTKCWVDKVRELSYDIEDKVDDFVLHFEHKSNDNPQHGFRGFIDRCLNLLSRFSSKKMYNHKETIKEFQGLKRRLVGSDLHLQALYAEAAGLVGIAGPKEEIIQVMMDEKDVSAQQLNCGIWRPG</sequence>
<evidence type="ECO:0000256" key="4">
    <source>
        <dbReference type="ARBA" id="ARBA00022741"/>
    </source>
</evidence>
<evidence type="ECO:0000256" key="2">
    <source>
        <dbReference type="ARBA" id="ARBA00022614"/>
    </source>
</evidence>
<dbReference type="EMBL" id="CM000883">
    <property type="protein sequence ID" value="KQJ87220.1"/>
    <property type="molecule type" value="Genomic_DNA"/>
</dbReference>
<dbReference type="PANTHER" id="PTHR19338:SF52">
    <property type="entry name" value="RX N-TERMINAL DOMAIN-CONTAINING PROTEIN"/>
    <property type="match status" value="1"/>
</dbReference>
<gene>
    <name evidence="8" type="primary">LOC112268953</name>
    <name evidence="7" type="ORF">BRADI_4g09866v3</name>
</gene>
<keyword evidence="4" id="KW-0547">Nucleotide-binding</keyword>
<dbReference type="Gramene" id="KQJ87220">
    <property type="protein sequence ID" value="KQJ87220"/>
    <property type="gene ID" value="BRADI_4g09866v3"/>
</dbReference>
<dbReference type="GO" id="GO:0006952">
    <property type="term" value="P:defense response"/>
    <property type="evidence" value="ECO:0007669"/>
    <property type="project" value="UniProtKB-KW"/>
</dbReference>
<evidence type="ECO:0000256" key="1">
    <source>
        <dbReference type="ARBA" id="ARBA00008894"/>
    </source>
</evidence>
<dbReference type="InterPro" id="IPR041118">
    <property type="entry name" value="Rx_N"/>
</dbReference>
<name>A0A0Q3ELJ2_BRADI</name>
<dbReference type="Pfam" id="PF18052">
    <property type="entry name" value="Rx_N"/>
    <property type="match status" value="1"/>
</dbReference>
<keyword evidence="5" id="KW-0611">Plant defense</keyword>
<dbReference type="GO" id="GO:0000166">
    <property type="term" value="F:nucleotide binding"/>
    <property type="evidence" value="ECO:0007669"/>
    <property type="project" value="UniProtKB-KW"/>
</dbReference>
<dbReference type="EnsemblPlants" id="KQJ87220">
    <property type="protein sequence ID" value="KQJ87220"/>
    <property type="gene ID" value="BRADI_4g09866v3"/>
</dbReference>
<proteinExistence type="inferred from homology"/>
<dbReference type="CDD" id="cd14798">
    <property type="entry name" value="RX-CC_like"/>
    <property type="match status" value="1"/>
</dbReference>
<evidence type="ECO:0000256" key="5">
    <source>
        <dbReference type="ARBA" id="ARBA00022821"/>
    </source>
</evidence>
<organism evidence="7">
    <name type="scientific">Brachypodium distachyon</name>
    <name type="common">Purple false brome</name>
    <name type="synonym">Trachynia distachya</name>
    <dbReference type="NCBI Taxonomy" id="15368"/>
    <lineage>
        <taxon>Eukaryota</taxon>
        <taxon>Viridiplantae</taxon>
        <taxon>Streptophyta</taxon>
        <taxon>Embryophyta</taxon>
        <taxon>Tracheophyta</taxon>
        <taxon>Spermatophyta</taxon>
        <taxon>Magnoliopsida</taxon>
        <taxon>Liliopsida</taxon>
        <taxon>Poales</taxon>
        <taxon>Poaceae</taxon>
        <taxon>BOP clade</taxon>
        <taxon>Pooideae</taxon>
        <taxon>Stipodae</taxon>
        <taxon>Brachypodieae</taxon>
        <taxon>Brachypodium</taxon>
    </lineage>
</organism>
<evidence type="ECO:0000313" key="8">
    <source>
        <dbReference type="EnsemblPlants" id="KQJ87220"/>
    </source>
</evidence>
<dbReference type="RefSeq" id="XP_024311101.1">
    <property type="nucleotide sequence ID" value="XM_024455333.1"/>
</dbReference>
<dbReference type="RefSeq" id="XP_024311103.1">
    <property type="nucleotide sequence ID" value="XM_024455335.1"/>
</dbReference>